<name>A0A081AL00_PHYNI</name>
<dbReference type="PROSITE" id="PS00018">
    <property type="entry name" value="EF_HAND_1"/>
    <property type="match status" value="1"/>
</dbReference>
<dbReference type="PANTHER" id="PTHR34894:SF5">
    <property type="entry name" value="EF-HAND DOMAIN-CONTAINING PROTEIN"/>
    <property type="match status" value="1"/>
</dbReference>
<comment type="caution">
    <text evidence="4">The sequence shown here is derived from an EMBL/GenBank/DDBJ whole genome shotgun (WGS) entry which is preliminary data.</text>
</comment>
<sequence length="1497" mass="166750">MSTTPSPRKPNGNESMLRLHPRGPPPLRMNHATPPSAALAGYPHVSVPHRSRMSPRQVKLQRMDPSPSYTIQSPLRDQISTNFHHELFQFHQLLRDIIEAKHPDYLQQFDSQQSAVISRDRRILELLTSDRGDTVLKEFFVRWRQFLRSKNVVDDPHQDDEEDDGSVLWEVFETFFSNLPLVLSESEVGGAGSPKAFFRYVDSLKSLRDLLIALLFKRPARDTNDFTEDNSDEDNATGLQSSIGLGFGLNFNVWNDSSSLRSTRRSPSTNRPKDRVPFYLYCQQLESELESLRRRVPHRRPRSPGVVAGALGEVGILQDNTVMLLLDFWGLPHEERLAFFCQIASQANEHEASAILHIFLDNCTTQTFMQIWAALQQSPQFQKMIQEAKLQLEPATVDEKVASSTNTAENEKEKEALKVETTDEKPLGSRGPARKRGRRSTRFVDLSGITEAYDGNENDGDSSDENDDEFKENLGDTKHDKRRIQKFTIRERGRLSLSGPSERVDKENQSSRRTSFRRSDHSRRRLKTPVDRESTPLLELLHNDLTEVIKMENGPGVHVMDAVWQLLEALDGQGKHASKSGYHRHVPLPAPVAVIPVQPPQPDQQIITQNPRGSIRTPLSVEQQFLMKLDQLQSMLVALGDARVHTMSTETITGAYRRMPILAKLFAALADTSLGAAGVDTAGGGMTKVVSNYGTTQHLTSSWQAGPSNEKPFAPLPVKPEVYSTTAGDNVREDVEAMGVLLVKLSKFVRSLAPLVDNEDSAPSSVSASDDVLTIMDLASKLENAGALVEAPVVSPGGGKRRLSLAADRDVPILLAVQSLARSNNFDVVSQLISSAVKAKMARIRVAAAEAKTNDEGGDDSDDDDTAVAEGDEEAMRIVTNLRRASAKAAQLQESKYQMTVPMQGGESPNVSSEGDTGFVAAIRANKGDIPVNIKNAGALRGVKLFNVDILLRIVNQLYRDNYEGMVSTLQYGNRRMEFSEFIYDWHIRKYGLKTLAQRHLLKLIQSLRKHEKKVFQCHLCLRFMGIQNPLGFHEHKFVLGLLSRWSLGTFLGGSKHRIEIPKRQFKIRITFAISTVQEALRERFGVYARGMDALAERIRAKACPRDDEFILESDLLTLCVEEFESQRALLEKVLGAVYQAGDINGDGSLEFDEFASVVTHLSPTVDDRFLQKVFEAAHDFTKPHRISFARFLDVILLERVLSPAPLSAAATGIARAKNAAAAAAASSTGGPSLATSGSSQQPNSTAKAASQDDQEEAYQFELLRETWAHDREAVAQVLQTSITHAPTAKSLIFRVAFLDQLLDRRVDAKTAWLCHRQIMREISRYQHLDADQIAGLRRKELQFKTTVRAIQNVQRLSALFGVNPALPGTNEDEGLVDTPEAPSYTSVVQQSFDAQATGIPDVADVAALENELRETFLERADEGAIDDYMAALQHLRRVSIKRQSLQFDELTMPRIEESLPEGNETDTDDDDESKEDEAEYDHEEVGPSSPQSSQIN</sequence>
<feature type="region of interest" description="Disordered" evidence="2">
    <location>
        <begin position="1452"/>
        <end position="1497"/>
    </location>
</feature>
<feature type="domain" description="EF-hand" evidence="3">
    <location>
        <begin position="1130"/>
        <end position="1165"/>
    </location>
</feature>
<dbReference type="PROSITE" id="PS50222">
    <property type="entry name" value="EF_HAND_2"/>
    <property type="match status" value="1"/>
</dbReference>
<feature type="compositionally biased region" description="Basic residues" evidence="2">
    <location>
        <begin position="514"/>
        <end position="527"/>
    </location>
</feature>
<proteinExistence type="predicted"/>
<keyword evidence="1" id="KW-0106">Calcium</keyword>
<reference evidence="4 5" key="1">
    <citation type="submission" date="2013-11" db="EMBL/GenBank/DDBJ databases">
        <title>The Genome Sequence of Phytophthora parasitica P1976.</title>
        <authorList>
            <consortium name="The Broad Institute Genomics Platform"/>
            <person name="Russ C."/>
            <person name="Tyler B."/>
            <person name="Panabieres F."/>
            <person name="Shan W."/>
            <person name="Tripathy S."/>
            <person name="Grunwald N."/>
            <person name="Machado M."/>
            <person name="Johnson C.S."/>
            <person name="Walker B."/>
            <person name="Young S."/>
            <person name="Zeng Q."/>
            <person name="Gargeya S."/>
            <person name="Fitzgerald M."/>
            <person name="Haas B."/>
            <person name="Abouelleil A."/>
            <person name="Allen A.W."/>
            <person name="Alvarado L."/>
            <person name="Arachchi H.M."/>
            <person name="Berlin A.M."/>
            <person name="Chapman S.B."/>
            <person name="Gainer-Dewar J."/>
            <person name="Goldberg J."/>
            <person name="Griggs A."/>
            <person name="Gujja S."/>
            <person name="Hansen M."/>
            <person name="Howarth C."/>
            <person name="Imamovic A."/>
            <person name="Ireland A."/>
            <person name="Larimer J."/>
            <person name="McCowan C."/>
            <person name="Murphy C."/>
            <person name="Pearson M."/>
            <person name="Poon T.W."/>
            <person name="Priest M."/>
            <person name="Roberts A."/>
            <person name="Saif S."/>
            <person name="Shea T."/>
            <person name="Sisk P."/>
            <person name="Sykes S."/>
            <person name="Wortman J."/>
            <person name="Nusbaum C."/>
            <person name="Birren B."/>
        </authorList>
    </citation>
    <scope>NUCLEOTIDE SEQUENCE [LARGE SCALE GENOMIC DNA]</scope>
    <source>
        <strain evidence="4 5">P1976</strain>
    </source>
</reference>
<dbReference type="PANTHER" id="PTHR34894">
    <property type="entry name" value="SAM-DEPENDENT METHYLTRANSFERASE RSMI, CONSERVED SITE"/>
    <property type="match status" value="1"/>
</dbReference>
<feature type="region of interest" description="Disordered" evidence="2">
    <location>
        <begin position="397"/>
        <end position="531"/>
    </location>
</feature>
<feature type="region of interest" description="Disordered" evidence="2">
    <location>
        <begin position="1228"/>
        <end position="1253"/>
    </location>
</feature>
<organism evidence="4 5">
    <name type="scientific">Phytophthora nicotianae P1976</name>
    <dbReference type="NCBI Taxonomy" id="1317066"/>
    <lineage>
        <taxon>Eukaryota</taxon>
        <taxon>Sar</taxon>
        <taxon>Stramenopiles</taxon>
        <taxon>Oomycota</taxon>
        <taxon>Peronosporomycetes</taxon>
        <taxon>Peronosporales</taxon>
        <taxon>Peronosporaceae</taxon>
        <taxon>Phytophthora</taxon>
    </lineage>
</organism>
<gene>
    <name evidence="4" type="ORF">F444_05754</name>
</gene>
<dbReference type="InterPro" id="IPR011992">
    <property type="entry name" value="EF-hand-dom_pair"/>
</dbReference>
<dbReference type="InterPro" id="IPR018247">
    <property type="entry name" value="EF_Hand_1_Ca_BS"/>
</dbReference>
<dbReference type="SUPFAM" id="SSF47473">
    <property type="entry name" value="EF-hand"/>
    <property type="match status" value="1"/>
</dbReference>
<evidence type="ECO:0000313" key="5">
    <source>
        <dbReference type="Proteomes" id="UP000028582"/>
    </source>
</evidence>
<evidence type="ECO:0000259" key="3">
    <source>
        <dbReference type="PROSITE" id="PS50222"/>
    </source>
</evidence>
<evidence type="ECO:0000256" key="1">
    <source>
        <dbReference type="ARBA" id="ARBA00022837"/>
    </source>
</evidence>
<dbReference type="Proteomes" id="UP000028582">
    <property type="component" value="Unassembled WGS sequence"/>
</dbReference>
<dbReference type="EMBL" id="ANJA01001082">
    <property type="protein sequence ID" value="ETO79561.1"/>
    <property type="molecule type" value="Genomic_DNA"/>
</dbReference>
<feature type="compositionally biased region" description="Basic and acidic residues" evidence="2">
    <location>
        <begin position="409"/>
        <end position="427"/>
    </location>
</feature>
<evidence type="ECO:0000313" key="4">
    <source>
        <dbReference type="EMBL" id="ETO79561.1"/>
    </source>
</evidence>
<feature type="compositionally biased region" description="Basic residues" evidence="2">
    <location>
        <begin position="432"/>
        <end position="441"/>
    </location>
</feature>
<accession>A0A081AL00</accession>
<feature type="compositionally biased region" description="Acidic residues" evidence="2">
    <location>
        <begin position="454"/>
        <end position="470"/>
    </location>
</feature>
<dbReference type="Gene3D" id="1.10.238.10">
    <property type="entry name" value="EF-hand"/>
    <property type="match status" value="1"/>
</dbReference>
<feature type="compositionally biased region" description="Low complexity" evidence="2">
    <location>
        <begin position="1228"/>
        <end position="1240"/>
    </location>
</feature>
<dbReference type="InterPro" id="IPR002048">
    <property type="entry name" value="EF_hand_dom"/>
</dbReference>
<dbReference type="OrthoDB" id="163938at2759"/>
<evidence type="ECO:0000256" key="2">
    <source>
        <dbReference type="SAM" id="MobiDB-lite"/>
    </source>
</evidence>
<feature type="region of interest" description="Disordered" evidence="2">
    <location>
        <begin position="1"/>
        <end position="65"/>
    </location>
</feature>
<feature type="compositionally biased region" description="Acidic residues" evidence="2">
    <location>
        <begin position="1464"/>
        <end position="1483"/>
    </location>
</feature>
<dbReference type="GO" id="GO:0005509">
    <property type="term" value="F:calcium ion binding"/>
    <property type="evidence" value="ECO:0007669"/>
    <property type="project" value="InterPro"/>
</dbReference>
<protein>
    <recommendedName>
        <fullName evidence="3">EF-hand domain-containing protein</fullName>
    </recommendedName>
</protein>